<dbReference type="STRING" id="180332.GCA_000797495_00100"/>
<comment type="caution">
    <text evidence="6">The sequence shown here is derived from an EMBL/GenBank/DDBJ whole genome shotgun (WGS) entry which is preliminary data.</text>
</comment>
<dbReference type="PANTHER" id="PTHR42812:SF14">
    <property type="entry name" value="SECRETED PROTEIN"/>
    <property type="match status" value="1"/>
</dbReference>
<dbReference type="Proteomes" id="UP000306509">
    <property type="component" value="Unassembled WGS sequence"/>
</dbReference>
<comment type="similarity">
    <text evidence="1 5">Belongs to the glycosyl hydrolase 43 family.</text>
</comment>
<protein>
    <submittedName>
        <fullName evidence="6">Extracellular exo-alpha-(1-&gt;5)-L-arabinofuranosidase ArbA</fullName>
        <ecNumber evidence="6">3.2.1.-</ecNumber>
    </submittedName>
</protein>
<dbReference type="CDD" id="cd08981">
    <property type="entry name" value="GH43_Bt1873-like"/>
    <property type="match status" value="1"/>
</dbReference>
<dbReference type="GO" id="GO:0005975">
    <property type="term" value="P:carbohydrate metabolic process"/>
    <property type="evidence" value="ECO:0007669"/>
    <property type="project" value="InterPro"/>
</dbReference>
<dbReference type="InterPro" id="IPR006710">
    <property type="entry name" value="Glyco_hydro_43"/>
</dbReference>
<gene>
    <name evidence="6" type="primary">arbA</name>
    <name evidence="6" type="ORF">DSM106044_04658</name>
</gene>
<evidence type="ECO:0000313" key="7">
    <source>
        <dbReference type="Proteomes" id="UP000306509"/>
    </source>
</evidence>
<keyword evidence="3 5" id="KW-0326">Glycosidase</keyword>
<dbReference type="GO" id="GO:0004553">
    <property type="term" value="F:hydrolase activity, hydrolyzing O-glycosyl compounds"/>
    <property type="evidence" value="ECO:0007669"/>
    <property type="project" value="InterPro"/>
</dbReference>
<evidence type="ECO:0000313" key="6">
    <source>
        <dbReference type="EMBL" id="TLC98548.1"/>
    </source>
</evidence>
<evidence type="ECO:0000256" key="5">
    <source>
        <dbReference type="RuleBase" id="RU361187"/>
    </source>
</evidence>
<reference evidence="6 7" key="1">
    <citation type="journal article" date="2019" name="Anaerobe">
        <title>Detection of Robinsoniella peoriensis in multiple bone samples of a trauma patient.</title>
        <authorList>
            <person name="Schrottner P."/>
            <person name="Hartwich K."/>
            <person name="Bunk B."/>
            <person name="Schober I."/>
            <person name="Helbig S."/>
            <person name="Rudolph W.W."/>
            <person name="Gunzer F."/>
        </authorList>
    </citation>
    <scope>NUCLEOTIDE SEQUENCE [LARGE SCALE GENOMIC DNA]</scope>
    <source>
        <strain evidence="6 7">DSM 106044</strain>
    </source>
</reference>
<sequence length="290" mass="33176">MKTNEINIRDPFVLLDGDTYYMYGTRGPRCWGSDDGLDCYYSKDLNEWTGPVEVFHKPEGFWADQNYWAPECHKYRGNYYIFASFKADGVCRGTQILRSAHPLGPFQVHSESPVTPKEWECLDGTLYIDSSQVPYIVFCHEWVQIGDGEVCAIALSEDLKKPVSEPKVLFRASQAPWIKKLDTDRLGKDVECYCTDGPFMHRCQDGTLLMLWSSFGEEGYTEAIARSDNGDISGKWEQEPKLLFKKDGGHGMLFKTKEGALMLSLHSPNETLKERPVFYKIQEEDGKIYV</sequence>
<dbReference type="RefSeq" id="WP_044296370.1">
    <property type="nucleotide sequence ID" value="NZ_CABMJZ010000068.1"/>
</dbReference>
<dbReference type="SUPFAM" id="SSF75005">
    <property type="entry name" value="Arabinanase/levansucrase/invertase"/>
    <property type="match status" value="1"/>
</dbReference>
<dbReference type="Gene3D" id="2.115.10.20">
    <property type="entry name" value="Glycosyl hydrolase domain, family 43"/>
    <property type="match status" value="1"/>
</dbReference>
<keyword evidence="2 5" id="KW-0378">Hydrolase</keyword>
<organism evidence="6 7">
    <name type="scientific">Robinsoniella peoriensis</name>
    <dbReference type="NCBI Taxonomy" id="180332"/>
    <lineage>
        <taxon>Bacteria</taxon>
        <taxon>Bacillati</taxon>
        <taxon>Bacillota</taxon>
        <taxon>Clostridia</taxon>
        <taxon>Lachnospirales</taxon>
        <taxon>Lachnospiraceae</taxon>
        <taxon>Robinsoniella</taxon>
    </lineage>
</organism>
<dbReference type="Pfam" id="PF04616">
    <property type="entry name" value="Glyco_hydro_43"/>
    <property type="match status" value="1"/>
</dbReference>
<dbReference type="EC" id="3.2.1.-" evidence="6"/>
<name>A0A4U8Q2J2_9FIRM</name>
<keyword evidence="7" id="KW-1185">Reference proteome</keyword>
<dbReference type="InterPro" id="IPR051795">
    <property type="entry name" value="Glycosyl_Hydrlase_43"/>
</dbReference>
<evidence type="ECO:0000256" key="1">
    <source>
        <dbReference type="ARBA" id="ARBA00009865"/>
    </source>
</evidence>
<evidence type="ECO:0000256" key="4">
    <source>
        <dbReference type="PIRSR" id="PIRSR606710-2"/>
    </source>
</evidence>
<accession>A0A4U8Q2J2</accession>
<dbReference type="EMBL" id="QGQD01000092">
    <property type="protein sequence ID" value="TLC98548.1"/>
    <property type="molecule type" value="Genomic_DNA"/>
</dbReference>
<dbReference type="AlphaFoldDB" id="A0A4U8Q2J2"/>
<dbReference type="PANTHER" id="PTHR42812">
    <property type="entry name" value="BETA-XYLOSIDASE"/>
    <property type="match status" value="1"/>
</dbReference>
<dbReference type="InterPro" id="IPR023296">
    <property type="entry name" value="Glyco_hydro_beta-prop_sf"/>
</dbReference>
<feature type="site" description="Important for catalytic activity, responsible for pKa modulation of the active site Glu and correct orientation of both the proton donor and substrate" evidence="4">
    <location>
        <position position="123"/>
    </location>
</feature>
<evidence type="ECO:0000256" key="3">
    <source>
        <dbReference type="ARBA" id="ARBA00023295"/>
    </source>
</evidence>
<proteinExistence type="inferred from homology"/>
<dbReference type="OrthoDB" id="9763933at2"/>
<evidence type="ECO:0000256" key="2">
    <source>
        <dbReference type="ARBA" id="ARBA00022801"/>
    </source>
</evidence>